<name>A0A9N8DEW4_9STRA</name>
<feature type="compositionally biased region" description="Acidic residues" evidence="1">
    <location>
        <begin position="109"/>
        <end position="118"/>
    </location>
</feature>
<dbReference type="EMBL" id="CAICTM010000038">
    <property type="protein sequence ID" value="CAB9498424.1"/>
    <property type="molecule type" value="Genomic_DNA"/>
</dbReference>
<feature type="region of interest" description="Disordered" evidence="1">
    <location>
        <begin position="157"/>
        <end position="183"/>
    </location>
</feature>
<evidence type="ECO:0000313" key="3">
    <source>
        <dbReference type="Proteomes" id="UP001153069"/>
    </source>
</evidence>
<dbReference type="Proteomes" id="UP001153069">
    <property type="component" value="Unassembled WGS sequence"/>
</dbReference>
<reference evidence="2" key="1">
    <citation type="submission" date="2020-06" db="EMBL/GenBank/DDBJ databases">
        <authorList>
            <consortium name="Plant Systems Biology data submission"/>
        </authorList>
    </citation>
    <scope>NUCLEOTIDE SEQUENCE</scope>
    <source>
        <strain evidence="2">D6</strain>
    </source>
</reference>
<comment type="caution">
    <text evidence="2">The sequence shown here is derived from an EMBL/GenBank/DDBJ whole genome shotgun (WGS) entry which is preliminary data.</text>
</comment>
<evidence type="ECO:0000256" key="1">
    <source>
        <dbReference type="SAM" id="MobiDB-lite"/>
    </source>
</evidence>
<feature type="region of interest" description="Disordered" evidence="1">
    <location>
        <begin position="28"/>
        <end position="49"/>
    </location>
</feature>
<gene>
    <name evidence="2" type="ORF">SEMRO_38_G023550.1</name>
</gene>
<dbReference type="AlphaFoldDB" id="A0A9N8DEW4"/>
<protein>
    <submittedName>
        <fullName evidence="2">Uncharacterized protein</fullName>
    </submittedName>
</protein>
<proteinExistence type="predicted"/>
<keyword evidence="3" id="KW-1185">Reference proteome</keyword>
<feature type="region of interest" description="Disordered" evidence="1">
    <location>
        <begin position="96"/>
        <end position="121"/>
    </location>
</feature>
<accession>A0A9N8DEW4</accession>
<organism evidence="2 3">
    <name type="scientific">Seminavis robusta</name>
    <dbReference type="NCBI Taxonomy" id="568900"/>
    <lineage>
        <taxon>Eukaryota</taxon>
        <taxon>Sar</taxon>
        <taxon>Stramenopiles</taxon>
        <taxon>Ochrophyta</taxon>
        <taxon>Bacillariophyta</taxon>
        <taxon>Bacillariophyceae</taxon>
        <taxon>Bacillariophycidae</taxon>
        <taxon>Naviculales</taxon>
        <taxon>Naviculaceae</taxon>
        <taxon>Seminavis</taxon>
    </lineage>
</organism>
<evidence type="ECO:0000313" key="2">
    <source>
        <dbReference type="EMBL" id="CAB9498424.1"/>
    </source>
</evidence>
<sequence>MTSLYVSKVQPRDEDKEVSLSSLLAAHCSSSKTRSKRPMGSKSLNDALSPPPMAVLLNASLTSLSAPFANIILANNSSSNNNYATRCKALKESVNKPVKDHRRRRPSLAEEDFEEMDGDTSTCNTSILTEDKFSISCSFRLDNSISDRDLENLDELGVSLSPNASTRSTKTDDSEPEATSSQENKVAAFFHNRAQTFSRNLETIGLLLMGKRVMV</sequence>